<feature type="region of interest" description="Disordered" evidence="1">
    <location>
        <begin position="192"/>
        <end position="215"/>
    </location>
</feature>
<proteinExistence type="predicted"/>
<gene>
    <name evidence="2" type="ORF">D4764_06G0006000</name>
</gene>
<dbReference type="Proteomes" id="UP000324091">
    <property type="component" value="Chromosome 6"/>
</dbReference>
<evidence type="ECO:0000313" key="3">
    <source>
        <dbReference type="Proteomes" id="UP000324091"/>
    </source>
</evidence>
<evidence type="ECO:0000313" key="2">
    <source>
        <dbReference type="EMBL" id="TWW59070.1"/>
    </source>
</evidence>
<dbReference type="EMBL" id="RHFK02000019">
    <property type="protein sequence ID" value="TWW59070.1"/>
    <property type="molecule type" value="Genomic_DNA"/>
</dbReference>
<protein>
    <submittedName>
        <fullName evidence="2">Uncharacterized protein</fullName>
    </submittedName>
</protein>
<sequence>MVPVVIGTLGAVTPKLSRWLQQIPGTTSEISVQKNAVLGTAKILCRTLRSRASDLEDFSVSKEEGCVADQPLCKQEKISSLDCENPQIKEEQEEPCSIQEEPVQRETDTFMVAPVDEENDYPDNQLLDGNLYEHLEEEKNFHTSMSVRRRKRRRIPVTNSHGTVRQEYPEPLQIIVEHCSCQEEVESELKHGTEFLSPLDEQTGHNKELSPQFVSKDEKVLPHQQLNEQEQLCSSQE</sequence>
<reference evidence="2 3" key="1">
    <citation type="submission" date="2019-04" db="EMBL/GenBank/DDBJ databases">
        <title>Chromosome genome assembly for Takifugu flavidus.</title>
        <authorList>
            <person name="Xiao S."/>
        </authorList>
    </citation>
    <scope>NUCLEOTIDE SEQUENCE [LARGE SCALE GENOMIC DNA]</scope>
    <source>
        <strain evidence="2">HTHZ2018</strain>
        <tissue evidence="2">Muscle</tissue>
    </source>
</reference>
<comment type="caution">
    <text evidence="2">The sequence shown here is derived from an EMBL/GenBank/DDBJ whole genome shotgun (WGS) entry which is preliminary data.</text>
</comment>
<keyword evidence="3" id="KW-1185">Reference proteome</keyword>
<name>A0A5C6N036_9TELE</name>
<dbReference type="AlphaFoldDB" id="A0A5C6N036"/>
<evidence type="ECO:0000256" key="1">
    <source>
        <dbReference type="SAM" id="MobiDB-lite"/>
    </source>
</evidence>
<organism evidence="2 3">
    <name type="scientific">Takifugu flavidus</name>
    <name type="common">sansaifugu</name>
    <dbReference type="NCBI Taxonomy" id="433684"/>
    <lineage>
        <taxon>Eukaryota</taxon>
        <taxon>Metazoa</taxon>
        <taxon>Chordata</taxon>
        <taxon>Craniata</taxon>
        <taxon>Vertebrata</taxon>
        <taxon>Euteleostomi</taxon>
        <taxon>Actinopterygii</taxon>
        <taxon>Neopterygii</taxon>
        <taxon>Teleostei</taxon>
        <taxon>Neoteleostei</taxon>
        <taxon>Acanthomorphata</taxon>
        <taxon>Eupercaria</taxon>
        <taxon>Tetraodontiformes</taxon>
        <taxon>Tetradontoidea</taxon>
        <taxon>Tetraodontidae</taxon>
        <taxon>Takifugu</taxon>
    </lineage>
</organism>
<accession>A0A5C6N036</accession>